<dbReference type="InterPro" id="IPR050664">
    <property type="entry name" value="Octanoyltrans_LipM/LipL"/>
</dbReference>
<evidence type="ECO:0000313" key="2">
    <source>
        <dbReference type="EMBL" id="HHF08342.1"/>
    </source>
</evidence>
<dbReference type="PANTHER" id="PTHR43679">
    <property type="entry name" value="OCTANOYLTRANSFERASE LIPM-RELATED"/>
    <property type="match status" value="1"/>
</dbReference>
<dbReference type="Proteomes" id="UP000886129">
    <property type="component" value="Unassembled WGS sequence"/>
</dbReference>
<evidence type="ECO:0000259" key="1">
    <source>
        <dbReference type="PROSITE" id="PS51733"/>
    </source>
</evidence>
<dbReference type="PANTHER" id="PTHR43679:SF2">
    <property type="entry name" value="OCTANOYL-[GCVH]:PROTEIN N-OCTANOYLTRANSFERASE"/>
    <property type="match status" value="1"/>
</dbReference>
<dbReference type="EMBL" id="DRTH01000057">
    <property type="protein sequence ID" value="HHF08342.1"/>
    <property type="molecule type" value="Genomic_DNA"/>
</dbReference>
<name>A0A7C5E205_9BACT</name>
<dbReference type="GO" id="GO:0016874">
    <property type="term" value="F:ligase activity"/>
    <property type="evidence" value="ECO:0007669"/>
    <property type="project" value="UniProtKB-KW"/>
</dbReference>
<organism evidence="2">
    <name type="scientific">Kosmotoga arenicorallina</name>
    <dbReference type="NCBI Taxonomy" id="688066"/>
    <lineage>
        <taxon>Bacteria</taxon>
        <taxon>Thermotogati</taxon>
        <taxon>Thermotogota</taxon>
        <taxon>Thermotogae</taxon>
        <taxon>Kosmotogales</taxon>
        <taxon>Kosmotogaceae</taxon>
        <taxon>Kosmotoga</taxon>
    </lineage>
</organism>
<dbReference type="AlphaFoldDB" id="A0A7C5E205"/>
<protein>
    <submittedName>
        <fullName evidence="2">Lipoate--protein ligase family protein</fullName>
    </submittedName>
</protein>
<sequence>MKVFRTWGLLGDLNMAVDVEMGNHLQEPALRLYNWAKPTLSLGKHQKRVRLNESYMSEMGIDCVVRPTGGRAVLHWDELTYSLVIPKSHILSKESVLGLYLIVSKCIKGALRKLGFDVSVERPNRKQFQRTHACFDSASAYEIKINGRKVVGSAQVRTERFILQHGSIVLKQHFEEYEKCLFLDTDQFLRMNAGALLDFGKTTLEDLCSALIEEFEVILGKHEEMALPFPLLRKAVLRRKEFVWKTNSCGNANWEH</sequence>
<dbReference type="InterPro" id="IPR045864">
    <property type="entry name" value="aa-tRNA-synth_II/BPL/LPL"/>
</dbReference>
<dbReference type="InterPro" id="IPR004143">
    <property type="entry name" value="BPL_LPL_catalytic"/>
</dbReference>
<dbReference type="PROSITE" id="PS51733">
    <property type="entry name" value="BPL_LPL_CATALYTIC"/>
    <property type="match status" value="1"/>
</dbReference>
<feature type="domain" description="BPL/LPL catalytic" evidence="1">
    <location>
        <begin position="24"/>
        <end position="223"/>
    </location>
</feature>
<dbReference type="Pfam" id="PF21948">
    <property type="entry name" value="LplA-B_cat"/>
    <property type="match status" value="1"/>
</dbReference>
<dbReference type="SUPFAM" id="SSF55681">
    <property type="entry name" value="Class II aaRS and biotin synthetases"/>
    <property type="match status" value="1"/>
</dbReference>
<reference evidence="2" key="1">
    <citation type="journal article" date="2020" name="mSystems">
        <title>Genome- and Community-Level Interaction Insights into Carbon Utilization and Element Cycling Functions of Hydrothermarchaeota in Hydrothermal Sediment.</title>
        <authorList>
            <person name="Zhou Z."/>
            <person name="Liu Y."/>
            <person name="Xu W."/>
            <person name="Pan J."/>
            <person name="Luo Z.H."/>
            <person name="Li M."/>
        </authorList>
    </citation>
    <scope>NUCLEOTIDE SEQUENCE [LARGE SCALE GENOMIC DNA]</scope>
    <source>
        <strain evidence="2">HyVt-80</strain>
    </source>
</reference>
<keyword evidence="2" id="KW-0436">Ligase</keyword>
<accession>A0A7C5E205</accession>
<dbReference type="Gene3D" id="3.30.930.10">
    <property type="entry name" value="Bira Bifunctional Protein, Domain 2"/>
    <property type="match status" value="1"/>
</dbReference>
<gene>
    <name evidence="2" type="ORF">ENL26_01030</name>
</gene>
<proteinExistence type="predicted"/>
<comment type="caution">
    <text evidence="2">The sequence shown here is derived from an EMBL/GenBank/DDBJ whole genome shotgun (WGS) entry which is preliminary data.</text>
</comment>